<keyword evidence="10" id="KW-1185">Reference proteome</keyword>
<dbReference type="CDD" id="cd12148">
    <property type="entry name" value="fungal_TF_MHR"/>
    <property type="match status" value="1"/>
</dbReference>
<dbReference type="GO" id="GO:0008270">
    <property type="term" value="F:zinc ion binding"/>
    <property type="evidence" value="ECO:0007669"/>
    <property type="project" value="InterPro"/>
</dbReference>
<keyword evidence="4" id="KW-0238">DNA-binding</keyword>
<dbReference type="SMART" id="SM00906">
    <property type="entry name" value="Fungal_trans"/>
    <property type="match status" value="1"/>
</dbReference>
<name>G4TE92_SERID</name>
<feature type="region of interest" description="Disordered" evidence="7">
    <location>
        <begin position="761"/>
        <end position="851"/>
    </location>
</feature>
<evidence type="ECO:0000256" key="5">
    <source>
        <dbReference type="ARBA" id="ARBA00023163"/>
    </source>
</evidence>
<evidence type="ECO:0000256" key="2">
    <source>
        <dbReference type="ARBA" id="ARBA00022833"/>
    </source>
</evidence>
<keyword evidence="1" id="KW-0479">Metal-binding</keyword>
<feature type="compositionally biased region" description="Polar residues" evidence="7">
    <location>
        <begin position="822"/>
        <end position="836"/>
    </location>
</feature>
<evidence type="ECO:0000259" key="8">
    <source>
        <dbReference type="SMART" id="SM00906"/>
    </source>
</evidence>
<dbReference type="InterPro" id="IPR051615">
    <property type="entry name" value="Transcr_Regulatory_Elem"/>
</dbReference>
<keyword evidence="3" id="KW-0805">Transcription regulation</keyword>
<dbReference type="InParanoid" id="G4TE92"/>
<evidence type="ECO:0000313" key="9">
    <source>
        <dbReference type="EMBL" id="CCA69624.1"/>
    </source>
</evidence>
<feature type="domain" description="Xylanolytic transcriptional activator regulatory" evidence="8">
    <location>
        <begin position="399"/>
        <end position="478"/>
    </location>
</feature>
<dbReference type="eggNOG" id="ENOG502QV53">
    <property type="taxonomic scope" value="Eukaryota"/>
</dbReference>
<gene>
    <name evidence="9" type="ORF">PIIN_03563</name>
</gene>
<feature type="compositionally biased region" description="Polar residues" evidence="7">
    <location>
        <begin position="785"/>
        <end position="795"/>
    </location>
</feature>
<evidence type="ECO:0000256" key="7">
    <source>
        <dbReference type="SAM" id="MobiDB-lite"/>
    </source>
</evidence>
<evidence type="ECO:0000256" key="4">
    <source>
        <dbReference type="ARBA" id="ARBA00023125"/>
    </source>
</evidence>
<keyword evidence="2" id="KW-0862">Zinc</keyword>
<keyword evidence="5" id="KW-0804">Transcription</keyword>
<accession>G4TE92</accession>
<dbReference type="GO" id="GO:0006351">
    <property type="term" value="P:DNA-templated transcription"/>
    <property type="evidence" value="ECO:0007669"/>
    <property type="project" value="InterPro"/>
</dbReference>
<dbReference type="OrthoDB" id="2123952at2759"/>
<organism evidence="9 10">
    <name type="scientific">Serendipita indica (strain DSM 11827)</name>
    <name type="common">Root endophyte fungus</name>
    <name type="synonym">Piriformospora indica</name>
    <dbReference type="NCBI Taxonomy" id="1109443"/>
    <lineage>
        <taxon>Eukaryota</taxon>
        <taxon>Fungi</taxon>
        <taxon>Dikarya</taxon>
        <taxon>Basidiomycota</taxon>
        <taxon>Agaricomycotina</taxon>
        <taxon>Agaricomycetes</taxon>
        <taxon>Sebacinales</taxon>
        <taxon>Serendipitaceae</taxon>
        <taxon>Serendipita</taxon>
    </lineage>
</organism>
<dbReference type="AlphaFoldDB" id="G4TE92"/>
<keyword evidence="6" id="KW-0539">Nucleus</keyword>
<dbReference type="EMBL" id="CAFZ01000059">
    <property type="protein sequence ID" value="CCA69624.1"/>
    <property type="molecule type" value="Genomic_DNA"/>
</dbReference>
<dbReference type="GO" id="GO:0003677">
    <property type="term" value="F:DNA binding"/>
    <property type="evidence" value="ECO:0007669"/>
    <property type="project" value="UniProtKB-KW"/>
</dbReference>
<dbReference type="STRING" id="1109443.G4TE92"/>
<proteinExistence type="predicted"/>
<feature type="compositionally biased region" description="Polar residues" evidence="7">
    <location>
        <begin position="802"/>
        <end position="816"/>
    </location>
</feature>
<sequence>MKSSRGPAKGYLSDLEMKLHQMEALIGVLLASNDPRAVSLVADISQDSAARDILQRVDSSAVGTRQLSQEPTNARSGSASVGKRIATELADSTQEWQRHLGMIITNRGLGQTTDASVAAGQHGYSPHSKSTIFPGLQALNPMVLNAAGSDSRSSSPSRRRRLEPLTPLTANSPGATGSNASVILSGRGTPELSDPEDLHDALGQLSLDDASQIRYHGKASGLHLLGQTERVDRRAEGGIWRFPPARVWPPTEKPIEKARALFASDFGIQLPTLEQQRYLLDVFFNCINPTFPLFDREAFMQAWSLGIDESTEAPPVPTFIPSRLPIPLMLVIFSIAMRLTFDINSDAAEGTMSSTGDEYLSAAKYMMTANPYAASRPATCQAYLLIAYREIGIGAMSQAWLFLGVAIRMAQDLGLHRSVDKFHTIAANLFAAQEKEARNRVWWCCVVLDRYVSTYIGRPCMIFERDYDTPLPIETSSEADEIWTSPRLPPGDHSQHQLEHFYRPTQSHSIACLGAASRLSSILGQIVESLYSVKQVVPSRHHEASRIEEALEALYLELPTYLKVDLSSGIPRNLPPPHIVVLNMQYWNAILLLHRPFILKRTNIRRDSPDAVNSPADSDVLRASASRALDLCKVAAMNVSKLAKAYRKTFCLRQCSPFLCYYVFSAAIMHVFLLNQQPDNVSECVGHLQECMETLRGISSLWPAAGRGWELINGCRATIRRPTPVRHLAMTNKKSYDDIAQAYRNTAQRRVLSHAKSLSHFGRHHNVSPPSSQPESTVGYDLGTSAHTLSSFRPQTNPPSAGPSTPQYGSWPTGDSNMLPPSFSQISPTHARSASVGSHRDQQAPTAMPHFWSDPFTDSSLLTSNYYGLQGMGRQIQMALDQNPNTQYGQVNYTPFEGTGF</sequence>
<evidence type="ECO:0000313" key="10">
    <source>
        <dbReference type="Proteomes" id="UP000007148"/>
    </source>
</evidence>
<comment type="caution">
    <text evidence="9">The sequence shown here is derived from an EMBL/GenBank/DDBJ whole genome shotgun (WGS) entry which is preliminary data.</text>
</comment>
<evidence type="ECO:0000256" key="3">
    <source>
        <dbReference type="ARBA" id="ARBA00023015"/>
    </source>
</evidence>
<feature type="compositionally biased region" description="Polar residues" evidence="7">
    <location>
        <begin position="168"/>
        <end position="182"/>
    </location>
</feature>
<dbReference type="Pfam" id="PF04082">
    <property type="entry name" value="Fungal_trans"/>
    <property type="match status" value="1"/>
</dbReference>
<evidence type="ECO:0000256" key="1">
    <source>
        <dbReference type="ARBA" id="ARBA00022723"/>
    </source>
</evidence>
<feature type="compositionally biased region" description="Polar residues" evidence="7">
    <location>
        <begin position="61"/>
        <end position="79"/>
    </location>
</feature>
<protein>
    <recommendedName>
        <fullName evidence="8">Xylanolytic transcriptional activator regulatory domain-containing protein</fullName>
    </recommendedName>
</protein>
<dbReference type="OMA" id="IVHKRTF"/>
<feature type="region of interest" description="Disordered" evidence="7">
    <location>
        <begin position="61"/>
        <end position="81"/>
    </location>
</feature>
<dbReference type="Proteomes" id="UP000007148">
    <property type="component" value="Unassembled WGS sequence"/>
</dbReference>
<reference evidence="9 10" key="1">
    <citation type="journal article" date="2011" name="PLoS Pathog.">
        <title>Endophytic Life Strategies Decoded by Genome and Transcriptome Analyses of the Mutualistic Root Symbiont Piriformospora indica.</title>
        <authorList>
            <person name="Zuccaro A."/>
            <person name="Lahrmann U."/>
            <person name="Guldener U."/>
            <person name="Langen G."/>
            <person name="Pfiffi S."/>
            <person name="Biedenkopf D."/>
            <person name="Wong P."/>
            <person name="Samans B."/>
            <person name="Grimm C."/>
            <person name="Basiewicz M."/>
            <person name="Murat C."/>
            <person name="Martin F."/>
            <person name="Kogel K.H."/>
        </authorList>
    </citation>
    <scope>NUCLEOTIDE SEQUENCE [LARGE SCALE GENOMIC DNA]</scope>
    <source>
        <strain evidence="9 10">DSM 11827</strain>
    </source>
</reference>
<dbReference type="HOGENOM" id="CLU_004748_0_0_1"/>
<feature type="region of interest" description="Disordered" evidence="7">
    <location>
        <begin position="146"/>
        <end position="194"/>
    </location>
</feature>
<dbReference type="PANTHER" id="PTHR31313:SF78">
    <property type="entry name" value="TRANSCRIPTION FACTOR DOMAIN-CONTAINING PROTEIN"/>
    <property type="match status" value="1"/>
</dbReference>
<evidence type="ECO:0000256" key="6">
    <source>
        <dbReference type="ARBA" id="ARBA00023242"/>
    </source>
</evidence>
<dbReference type="PANTHER" id="PTHR31313">
    <property type="entry name" value="TY1 ENHANCER ACTIVATOR"/>
    <property type="match status" value="1"/>
</dbReference>
<dbReference type="InterPro" id="IPR007219">
    <property type="entry name" value="XnlR_reg_dom"/>
</dbReference>